<evidence type="ECO:0000259" key="27">
    <source>
        <dbReference type="PROSITE" id="PS51352"/>
    </source>
</evidence>
<keyword evidence="14" id="KW-0342">GTP-binding</keyword>
<keyword evidence="29" id="KW-1185">Reference proteome</keyword>
<evidence type="ECO:0000256" key="25">
    <source>
        <dbReference type="RuleBase" id="RU361130"/>
    </source>
</evidence>
<accession>A0ABD2AC23</accession>
<dbReference type="InterPro" id="IPR005792">
    <property type="entry name" value="Prot_disulphide_isomerase"/>
</dbReference>
<comment type="similarity">
    <text evidence="5 24">Belongs to the protein disulfide isomerase family.</text>
</comment>
<dbReference type="InterPro" id="IPR005788">
    <property type="entry name" value="PDI_thioredoxin-like_dom"/>
</dbReference>
<dbReference type="InterPro" id="IPR036249">
    <property type="entry name" value="Thioredoxin-like_sf"/>
</dbReference>
<dbReference type="FunFam" id="3.40.30.10:FF:000017">
    <property type="entry name" value="Protein disulfide-isomerase A4"/>
    <property type="match status" value="1"/>
</dbReference>
<dbReference type="InterPro" id="IPR017937">
    <property type="entry name" value="Thioredoxin_CS"/>
</dbReference>
<dbReference type="InterPro" id="IPR027417">
    <property type="entry name" value="P-loop_NTPase"/>
</dbReference>
<keyword evidence="19" id="KW-0449">Lipoprotein</keyword>
<keyword evidence="18 23" id="KW-0676">Redox-active center</keyword>
<keyword evidence="12" id="KW-0378">Hydrolase</keyword>
<comment type="caution">
    <text evidence="28">The sequence shown here is derived from an EMBL/GenBank/DDBJ whole genome shotgun (WGS) entry which is preliminary data.</text>
</comment>
<dbReference type="PROSITE" id="PS00194">
    <property type="entry name" value="THIOREDOXIN_1"/>
    <property type="match status" value="2"/>
</dbReference>
<evidence type="ECO:0000256" key="26">
    <source>
        <dbReference type="SAM" id="MobiDB-lite"/>
    </source>
</evidence>
<comment type="similarity">
    <text evidence="6">Belongs to the small GTPase superfamily. Ras family.</text>
</comment>
<evidence type="ECO:0000256" key="1">
    <source>
        <dbReference type="ARBA" id="ARBA00001182"/>
    </source>
</evidence>
<dbReference type="Pfam" id="PF13848">
    <property type="entry name" value="Thioredoxin_6"/>
    <property type="match status" value="1"/>
</dbReference>
<dbReference type="CDD" id="cd03073">
    <property type="entry name" value="PDI_b'_ERp72_ERp57"/>
    <property type="match status" value="1"/>
</dbReference>
<reference evidence="28 29" key="1">
    <citation type="journal article" date="2024" name="Ann. Entomol. Soc. Am.">
        <title>Genomic analyses of the southern and eastern yellowjacket wasps (Hymenoptera: Vespidae) reveal evolutionary signatures of social life.</title>
        <authorList>
            <person name="Catto M.A."/>
            <person name="Caine P.B."/>
            <person name="Orr S.E."/>
            <person name="Hunt B.G."/>
            <person name="Goodisman M.A.D."/>
        </authorList>
    </citation>
    <scope>NUCLEOTIDE SEQUENCE [LARGE SCALE GENOMIC DNA]</scope>
    <source>
        <strain evidence="28">233</strain>
        <tissue evidence="28">Head and thorax</tissue>
    </source>
</reference>
<evidence type="ECO:0000256" key="17">
    <source>
        <dbReference type="ARBA" id="ARBA00023235"/>
    </source>
</evidence>
<dbReference type="NCBIfam" id="TIGR01130">
    <property type="entry name" value="ER_PDI_fam"/>
    <property type="match status" value="1"/>
</dbReference>
<dbReference type="Gene3D" id="3.40.50.300">
    <property type="entry name" value="P-loop containing nucleotide triphosphate hydrolases"/>
    <property type="match status" value="1"/>
</dbReference>
<dbReference type="NCBIfam" id="TIGR00231">
    <property type="entry name" value="small_GTP"/>
    <property type="match status" value="1"/>
</dbReference>
<evidence type="ECO:0000256" key="2">
    <source>
        <dbReference type="ARBA" id="ARBA00004236"/>
    </source>
</evidence>
<dbReference type="Pfam" id="PF00085">
    <property type="entry name" value="Thioredoxin"/>
    <property type="match status" value="2"/>
</dbReference>
<comment type="catalytic activity">
    <reaction evidence="22">
        <text>GTP + H2O = GDP + phosphate + H(+)</text>
        <dbReference type="Rhea" id="RHEA:19669"/>
        <dbReference type="ChEBI" id="CHEBI:15377"/>
        <dbReference type="ChEBI" id="CHEBI:15378"/>
        <dbReference type="ChEBI" id="CHEBI:37565"/>
        <dbReference type="ChEBI" id="CHEBI:43474"/>
        <dbReference type="ChEBI" id="CHEBI:58189"/>
        <dbReference type="EC" id="3.6.5.2"/>
    </reaction>
</comment>
<evidence type="ECO:0000256" key="18">
    <source>
        <dbReference type="ARBA" id="ARBA00023284"/>
    </source>
</evidence>
<keyword evidence="9 25" id="KW-0732">Signal</keyword>
<comment type="subcellular location">
    <subcellularLocation>
        <location evidence="2">Cell membrane</location>
    </subcellularLocation>
    <subcellularLocation>
        <location evidence="3">Endoplasmic reticulum lumen</location>
    </subcellularLocation>
    <subcellularLocation>
        <location evidence="4">Membrane</location>
        <topology evidence="4">Lipid-anchor</topology>
    </subcellularLocation>
</comment>
<dbReference type="NCBIfam" id="TIGR01126">
    <property type="entry name" value="pdi_dom"/>
    <property type="match status" value="1"/>
</dbReference>
<dbReference type="GO" id="GO:0005788">
    <property type="term" value="C:endoplasmic reticulum lumen"/>
    <property type="evidence" value="ECO:0007669"/>
    <property type="project" value="UniProtKB-SubCell"/>
</dbReference>
<evidence type="ECO:0000313" key="29">
    <source>
        <dbReference type="Proteomes" id="UP001607302"/>
    </source>
</evidence>
<dbReference type="FunFam" id="3.40.30.10:FF:000077">
    <property type="entry name" value="Protein disulfide-isomerase"/>
    <property type="match status" value="1"/>
</dbReference>
<evidence type="ECO:0000256" key="10">
    <source>
        <dbReference type="ARBA" id="ARBA00022737"/>
    </source>
</evidence>
<feature type="disulfide bond" description="Redox-active" evidence="23">
    <location>
        <begin position="50"/>
        <end position="53"/>
    </location>
</feature>
<keyword evidence="7" id="KW-1003">Cell membrane</keyword>
<keyword evidence="8" id="KW-0488">Methylation</keyword>
<comment type="catalytic activity">
    <reaction evidence="1 25">
        <text>Catalyzes the rearrangement of -S-S- bonds in proteins.</text>
        <dbReference type="EC" id="5.3.4.1"/>
    </reaction>
</comment>
<evidence type="ECO:0000256" key="14">
    <source>
        <dbReference type="ARBA" id="ARBA00023134"/>
    </source>
</evidence>
<dbReference type="InterPro" id="IPR001806">
    <property type="entry name" value="Small_GTPase"/>
</dbReference>
<dbReference type="Proteomes" id="UP001607302">
    <property type="component" value="Unassembled WGS sequence"/>
</dbReference>
<keyword evidence="20" id="KW-0636">Prenylation</keyword>
<dbReference type="FunFam" id="3.40.30.10:FF:000303">
    <property type="entry name" value="Protein disulfide-isomerase"/>
    <property type="match status" value="1"/>
</dbReference>
<dbReference type="CDD" id="cd02995">
    <property type="entry name" value="PDI_a_PDI_a'_C"/>
    <property type="match status" value="1"/>
</dbReference>
<feature type="signal peptide" evidence="25">
    <location>
        <begin position="1"/>
        <end position="18"/>
    </location>
</feature>
<dbReference type="PROSITE" id="PS51352">
    <property type="entry name" value="THIOREDOXIN_2"/>
    <property type="match status" value="2"/>
</dbReference>
<dbReference type="InterPro" id="IPR005225">
    <property type="entry name" value="Small_GTP-bd"/>
</dbReference>
<evidence type="ECO:0000256" key="3">
    <source>
        <dbReference type="ARBA" id="ARBA00004319"/>
    </source>
</evidence>
<dbReference type="GO" id="GO:0005886">
    <property type="term" value="C:plasma membrane"/>
    <property type="evidence" value="ECO:0007669"/>
    <property type="project" value="UniProtKB-SubCell"/>
</dbReference>
<proteinExistence type="inferred from homology"/>
<feature type="compositionally biased region" description="Basic residues" evidence="26">
    <location>
        <begin position="663"/>
        <end position="678"/>
    </location>
</feature>
<dbReference type="Gene3D" id="3.40.30.10">
    <property type="entry name" value="Glutaredoxin"/>
    <property type="match status" value="4"/>
</dbReference>
<evidence type="ECO:0000256" key="15">
    <source>
        <dbReference type="ARBA" id="ARBA00023136"/>
    </source>
</evidence>
<dbReference type="EC" id="5.3.4.1" evidence="25"/>
<feature type="domain" description="Thioredoxin" evidence="27">
    <location>
        <begin position="12"/>
        <end position="130"/>
    </location>
</feature>
<feature type="domain" description="Thioredoxin" evidence="27">
    <location>
        <begin position="344"/>
        <end position="472"/>
    </location>
</feature>
<keyword evidence="17 25" id="KW-0413">Isomerase</keyword>
<dbReference type="GO" id="GO:0003925">
    <property type="term" value="F:G protein activity"/>
    <property type="evidence" value="ECO:0007669"/>
    <property type="project" value="UniProtKB-EC"/>
</dbReference>
<sequence>MLSKIFVFVSLLFLNVYASESDVLELTDDDFTDELQRHENALVMFYAPWCGHCKRLKPEYAKAAELLIGNDPPITFAKVDCTESGKETCNKHSVNGYPTLKIFANGDLVGDYNGPRESLGIVKYMKAQVGPASKELVSEDCQKAFLDSNEVGVIGYFEKDDSPLAAAFHAVSKKLREKVRFAHTSAKKLLEKEDLKNNIVLYRPKLLHNKFESDSVKYEDDDTISDVHNFITQNYFGIVGVRNRDNAAEFKNPLIIAYYNVDYVKNPKGTNYWRNRILKVAKDFVSFNFAISSKDDFQHELNDFGIDFVKGDKPVVLARDAQNQKFVLKEEFSVENFEKFVKALEAGELEPYLKSEPIPEDNNGNVKIAVAKNFDEIVTNNGKDTLIEFYAPWCGHCKKLAPVYDELGDKLVNEDVEIVKFDATANDVPSPYEVRGFPTLFWAPKDFKDKPVKYEGGRELEDLIKYIAKHSTNELKGYDRKVYVKTKTGIMTEYKLVVVGAGGVGKSALTIQLIQNHFVDEYDPTIEDSYRKQVVIDGETCLLDILDTAGQEEYSAMRDQYMRTGEGFLLVFAVNSAKSFEDIGTYREQIKRVKDAEEVPMVLVGNKCDLQQSWAVNMTQAREVARQYGVPFVETSAKTRMGVDDAFYTLVREIRKDKEHRGKEKRKRMRVGNSGRRRHRCCLL</sequence>
<evidence type="ECO:0000256" key="12">
    <source>
        <dbReference type="ARBA" id="ARBA00022801"/>
    </source>
</evidence>
<organism evidence="28 29">
    <name type="scientific">Vespula squamosa</name>
    <name type="common">Southern yellow jacket</name>
    <name type="synonym">Wasp</name>
    <dbReference type="NCBI Taxonomy" id="30214"/>
    <lineage>
        <taxon>Eukaryota</taxon>
        <taxon>Metazoa</taxon>
        <taxon>Ecdysozoa</taxon>
        <taxon>Arthropoda</taxon>
        <taxon>Hexapoda</taxon>
        <taxon>Insecta</taxon>
        <taxon>Pterygota</taxon>
        <taxon>Neoptera</taxon>
        <taxon>Endopterygota</taxon>
        <taxon>Hymenoptera</taxon>
        <taxon>Apocrita</taxon>
        <taxon>Aculeata</taxon>
        <taxon>Vespoidea</taxon>
        <taxon>Vespidae</taxon>
        <taxon>Vespinae</taxon>
        <taxon>Vespula</taxon>
    </lineage>
</organism>
<dbReference type="SMART" id="SM00174">
    <property type="entry name" value="RHO"/>
    <property type="match status" value="1"/>
</dbReference>
<dbReference type="GO" id="GO:0005525">
    <property type="term" value="F:GTP binding"/>
    <property type="evidence" value="ECO:0007669"/>
    <property type="project" value="UniProtKB-KW"/>
</dbReference>
<evidence type="ECO:0000256" key="20">
    <source>
        <dbReference type="ARBA" id="ARBA00023289"/>
    </source>
</evidence>
<evidence type="ECO:0000256" key="5">
    <source>
        <dbReference type="ARBA" id="ARBA00006347"/>
    </source>
</evidence>
<dbReference type="GO" id="GO:0003756">
    <property type="term" value="F:protein disulfide isomerase activity"/>
    <property type="evidence" value="ECO:0007669"/>
    <property type="project" value="UniProtKB-EC"/>
</dbReference>
<evidence type="ECO:0000256" key="4">
    <source>
        <dbReference type="ARBA" id="ARBA00004635"/>
    </source>
</evidence>
<dbReference type="SMART" id="SM00175">
    <property type="entry name" value="RAB"/>
    <property type="match status" value="1"/>
</dbReference>
<evidence type="ECO:0000256" key="7">
    <source>
        <dbReference type="ARBA" id="ARBA00022475"/>
    </source>
</evidence>
<dbReference type="PRINTS" id="PR00449">
    <property type="entry name" value="RASTRNSFRMNG"/>
</dbReference>
<gene>
    <name evidence="28" type="ORF">V1478_013100</name>
</gene>
<dbReference type="SUPFAM" id="SSF52540">
    <property type="entry name" value="P-loop containing nucleoside triphosphate hydrolases"/>
    <property type="match status" value="1"/>
</dbReference>
<evidence type="ECO:0000256" key="16">
    <source>
        <dbReference type="ARBA" id="ARBA00023157"/>
    </source>
</evidence>
<feature type="region of interest" description="Disordered" evidence="26">
    <location>
        <begin position="658"/>
        <end position="678"/>
    </location>
</feature>
<dbReference type="PROSITE" id="PS51419">
    <property type="entry name" value="RAB"/>
    <property type="match status" value="1"/>
</dbReference>
<evidence type="ECO:0000256" key="13">
    <source>
        <dbReference type="ARBA" id="ARBA00022824"/>
    </source>
</evidence>
<feature type="disulfide bond" description="Redox-active" evidence="23">
    <location>
        <begin position="394"/>
        <end position="397"/>
    </location>
</feature>
<evidence type="ECO:0000313" key="28">
    <source>
        <dbReference type="EMBL" id="KAL2717400.1"/>
    </source>
</evidence>
<dbReference type="PROSITE" id="PS51421">
    <property type="entry name" value="RAS"/>
    <property type="match status" value="1"/>
</dbReference>
<protein>
    <recommendedName>
        <fullName evidence="25">Protein disulfide-isomerase</fullName>
        <ecNumber evidence="25">5.3.4.1</ecNumber>
    </recommendedName>
</protein>
<evidence type="ECO:0000256" key="11">
    <source>
        <dbReference type="ARBA" id="ARBA00022741"/>
    </source>
</evidence>
<dbReference type="Pfam" id="PF00071">
    <property type="entry name" value="Ras"/>
    <property type="match status" value="1"/>
</dbReference>
<name>A0ABD2AC23_VESSQ</name>
<dbReference type="PANTHER" id="PTHR18929">
    <property type="entry name" value="PROTEIN DISULFIDE ISOMERASE"/>
    <property type="match status" value="1"/>
</dbReference>
<evidence type="ECO:0000256" key="6">
    <source>
        <dbReference type="ARBA" id="ARBA00008344"/>
    </source>
</evidence>
<evidence type="ECO:0000256" key="8">
    <source>
        <dbReference type="ARBA" id="ARBA00022481"/>
    </source>
</evidence>
<keyword evidence="11" id="KW-0547">Nucleotide-binding</keyword>
<keyword evidence="13" id="KW-0256">Endoplasmic reticulum</keyword>
<dbReference type="AlphaFoldDB" id="A0ABD2AC23"/>
<evidence type="ECO:0000256" key="21">
    <source>
        <dbReference type="ARBA" id="ARBA00045993"/>
    </source>
</evidence>
<comment type="function">
    <text evidence="21">Ras proteins bind GDP/GTP and possess intrinsic GTPase activity. Plays a role in eye development by regulating cell growth, survival of postmitotic ommatidial cells and differentiation of photoreceptor cells. During larval development, mediates Ptth/tor signaling leading to the production of ecdysone, a hormone required for the initiation of metamorphosis.</text>
</comment>
<dbReference type="FunFam" id="3.40.50.300:FF:000096">
    <property type="entry name" value="KRAS proto-oncogene, GTPase"/>
    <property type="match status" value="1"/>
</dbReference>
<evidence type="ECO:0000256" key="24">
    <source>
        <dbReference type="RuleBase" id="RU004208"/>
    </source>
</evidence>
<keyword evidence="16 23" id="KW-1015">Disulfide bond</keyword>
<evidence type="ECO:0000256" key="23">
    <source>
        <dbReference type="PIRSR" id="PIRSR605792-51"/>
    </source>
</evidence>
<dbReference type="SMART" id="SM00173">
    <property type="entry name" value="RAS"/>
    <property type="match status" value="1"/>
</dbReference>
<feature type="chain" id="PRO_5044531769" description="Protein disulfide-isomerase" evidence="25">
    <location>
        <begin position="19"/>
        <end position="684"/>
    </location>
</feature>
<dbReference type="EMBL" id="JAUDFV010000153">
    <property type="protein sequence ID" value="KAL2717400.1"/>
    <property type="molecule type" value="Genomic_DNA"/>
</dbReference>
<dbReference type="FunFam" id="3.40.30.10:FF:000045">
    <property type="entry name" value="Disulfide-isomerase A3"/>
    <property type="match status" value="1"/>
</dbReference>
<dbReference type="PANTHER" id="PTHR18929:SF132">
    <property type="entry name" value="PROTEIN DISULFIDE-ISOMERASE A3"/>
    <property type="match status" value="1"/>
</dbReference>
<dbReference type="CDD" id="cd04138">
    <property type="entry name" value="H_N_K_Ras_like"/>
    <property type="match status" value="1"/>
</dbReference>
<evidence type="ECO:0000256" key="19">
    <source>
        <dbReference type="ARBA" id="ARBA00023288"/>
    </source>
</evidence>
<evidence type="ECO:0000256" key="22">
    <source>
        <dbReference type="ARBA" id="ARBA00048098"/>
    </source>
</evidence>
<dbReference type="SUPFAM" id="SSF52833">
    <property type="entry name" value="Thioredoxin-like"/>
    <property type="match status" value="4"/>
</dbReference>
<evidence type="ECO:0000256" key="9">
    <source>
        <dbReference type="ARBA" id="ARBA00022729"/>
    </source>
</evidence>
<dbReference type="PROSITE" id="PS51420">
    <property type="entry name" value="RHO"/>
    <property type="match status" value="1"/>
</dbReference>
<dbReference type="InterPro" id="IPR013766">
    <property type="entry name" value="Thioredoxin_domain"/>
</dbReference>
<keyword evidence="10" id="KW-0677">Repeat</keyword>
<keyword evidence="15" id="KW-0472">Membrane</keyword>